<gene>
    <name evidence="1" type="ORF">D2E76_16620</name>
</gene>
<reference evidence="1 2" key="1">
    <citation type="submission" date="2018-08" db="EMBL/GenBank/DDBJ databases">
        <title>Linezolid Resistance in Mycobacterium abscessus: MIC Distribution and Comprehensive Investigation of Resistance Mechanisms.</title>
        <authorList>
            <person name="Ye M."/>
            <person name="Xu L."/>
            <person name="Zou Y."/>
            <person name="Li B."/>
            <person name="Guo Q."/>
            <person name="Zhang Y."/>
            <person name="Zhan M."/>
            <person name="Xu B."/>
            <person name="Yu F."/>
            <person name="Zhang Z."/>
            <person name="Chu H."/>
        </authorList>
    </citation>
    <scope>NUCLEOTIDE SEQUENCE [LARGE SCALE GENOMIC DNA]</scope>
    <source>
        <strain evidence="1 2">G143</strain>
    </source>
</reference>
<sequence>MRSTAALEPGSGAPPVTSRNAGTVWNVFDADSHASTPQLHLEAPDDLPLPDRFTMEHWQYLYGSGKFAQLPFRLAPFPPLAHKVSDLADQLVAWNIVDPSTGELAEDAEGLLTDLTRDYSHAVFGQVTFPEEAFVREFDFPAEAEHWGLPKKQLIIPQVPFLITVCDNGRVTSAVSTASALSINTSTCDASDVPAGCFAREILHILDPDGLRGPRNIPSFRIPRSAAEAFGADPVLGRRRAAGEKIDEKELDEAIMRVARETGVPRSTVAVLAQMNKAPVAAQMSVVAARATATGEDISMGSAVEVWLLGGADRGMAAKGPARDQGGNLMVQYCPATSSDLTQLIKALFEETSVDETALPEDLRKAWHRPFTLG</sequence>
<organism evidence="1 2">
    <name type="scientific">Mycobacteroides abscessus</name>
    <dbReference type="NCBI Taxonomy" id="36809"/>
    <lineage>
        <taxon>Bacteria</taxon>
        <taxon>Bacillati</taxon>
        <taxon>Actinomycetota</taxon>
        <taxon>Actinomycetes</taxon>
        <taxon>Mycobacteriales</taxon>
        <taxon>Mycobacteriaceae</taxon>
        <taxon>Mycobacteroides</taxon>
    </lineage>
</organism>
<proteinExistence type="predicted"/>
<comment type="caution">
    <text evidence="1">The sequence shown here is derived from an EMBL/GenBank/DDBJ whole genome shotgun (WGS) entry which is preliminary data.</text>
</comment>
<accession>A0ABD7HM79</accession>
<dbReference type="AlphaFoldDB" id="A0ABD7HM79"/>
<name>A0ABD7HM79_9MYCO</name>
<dbReference type="EMBL" id="QXBN01000012">
    <property type="protein sequence ID" value="RIT36872.1"/>
    <property type="molecule type" value="Genomic_DNA"/>
</dbReference>
<dbReference type="Proteomes" id="UP000284557">
    <property type="component" value="Unassembled WGS sequence"/>
</dbReference>
<evidence type="ECO:0000313" key="2">
    <source>
        <dbReference type="Proteomes" id="UP000284557"/>
    </source>
</evidence>
<protein>
    <submittedName>
        <fullName evidence="1">Uncharacterized protein</fullName>
    </submittedName>
</protein>
<evidence type="ECO:0000313" key="1">
    <source>
        <dbReference type="EMBL" id="RIT36872.1"/>
    </source>
</evidence>